<evidence type="ECO:0000313" key="1">
    <source>
        <dbReference type="EMBL" id="KAK8173388.1"/>
    </source>
</evidence>
<gene>
    <name evidence="1" type="ORF">IWX90DRAFT_139733</name>
</gene>
<proteinExistence type="predicted"/>
<accession>A0ABR1XZ50</accession>
<sequence length="218" mass="24798">MRGKPFSLRFVALKKKSHFHRTELPDYSMPSERIWRRFILSFYRDPSAAAIDAARLLSSFHRRLGLSKHLDASSKTCKRQLRSDGLPKVNGPDLEGRRLRGPRLERHTASKLSVPSRNPIPLAQRLHIFFLIFFYNHCRRTARSRSSLAGVRLCRCRNPFQPAQHVCQYAANSALPPAGPVLLVMCRDAKSCSKTVPILICRIPMFSLRDLAYVTSGA</sequence>
<evidence type="ECO:0000313" key="2">
    <source>
        <dbReference type="Proteomes" id="UP001456524"/>
    </source>
</evidence>
<protein>
    <submittedName>
        <fullName evidence="1">Uncharacterized protein</fullName>
    </submittedName>
</protein>
<organism evidence="1 2">
    <name type="scientific">Phyllosticta citrichinensis</name>
    <dbReference type="NCBI Taxonomy" id="1130410"/>
    <lineage>
        <taxon>Eukaryota</taxon>
        <taxon>Fungi</taxon>
        <taxon>Dikarya</taxon>
        <taxon>Ascomycota</taxon>
        <taxon>Pezizomycotina</taxon>
        <taxon>Dothideomycetes</taxon>
        <taxon>Dothideomycetes incertae sedis</taxon>
        <taxon>Botryosphaeriales</taxon>
        <taxon>Phyllostictaceae</taxon>
        <taxon>Phyllosticta</taxon>
    </lineage>
</organism>
<dbReference type="EMBL" id="JBBWUH010000003">
    <property type="protein sequence ID" value="KAK8173388.1"/>
    <property type="molecule type" value="Genomic_DNA"/>
</dbReference>
<dbReference type="Proteomes" id="UP001456524">
    <property type="component" value="Unassembled WGS sequence"/>
</dbReference>
<name>A0ABR1XZ50_9PEZI</name>
<keyword evidence="2" id="KW-1185">Reference proteome</keyword>
<comment type="caution">
    <text evidence="1">The sequence shown here is derived from an EMBL/GenBank/DDBJ whole genome shotgun (WGS) entry which is preliminary data.</text>
</comment>
<reference evidence="1 2" key="1">
    <citation type="journal article" date="2022" name="G3 (Bethesda)">
        <title>Enemy or ally: a genomic approach to elucidate the lifestyle of Phyllosticta citrichinaensis.</title>
        <authorList>
            <person name="Buijs V.A."/>
            <person name="Groenewald J.Z."/>
            <person name="Haridas S."/>
            <person name="LaButti K.M."/>
            <person name="Lipzen A."/>
            <person name="Martin F.M."/>
            <person name="Barry K."/>
            <person name="Grigoriev I.V."/>
            <person name="Crous P.W."/>
            <person name="Seidl M.F."/>
        </authorList>
    </citation>
    <scope>NUCLEOTIDE SEQUENCE [LARGE SCALE GENOMIC DNA]</scope>
    <source>
        <strain evidence="1 2">CBS 129764</strain>
    </source>
</reference>